<name>R4YY32_9ACTN</name>
<dbReference type="eggNOG" id="COG1276">
    <property type="taxonomic scope" value="Bacteria"/>
</dbReference>
<dbReference type="Gene3D" id="2.60.40.1220">
    <property type="match status" value="1"/>
</dbReference>
<feature type="transmembrane region" description="Helical" evidence="10">
    <location>
        <begin position="291"/>
        <end position="311"/>
    </location>
</feature>
<evidence type="ECO:0000256" key="7">
    <source>
        <dbReference type="ARBA" id="ARBA00023008"/>
    </source>
</evidence>
<dbReference type="PANTHER" id="PTHR34820">
    <property type="entry name" value="INNER MEMBRANE PROTEIN YEBZ"/>
    <property type="match status" value="1"/>
</dbReference>
<feature type="transmembrane region" description="Helical" evidence="10">
    <location>
        <begin position="362"/>
        <end position="384"/>
    </location>
</feature>
<dbReference type="GO" id="GO:0005886">
    <property type="term" value="C:plasma membrane"/>
    <property type="evidence" value="ECO:0007669"/>
    <property type="project" value="UniProtKB-SubCell"/>
</dbReference>
<evidence type="ECO:0000313" key="15">
    <source>
        <dbReference type="Proteomes" id="UP000018291"/>
    </source>
</evidence>
<feature type="domain" description="Copper resistance protein D" evidence="13">
    <location>
        <begin position="359"/>
        <end position="459"/>
    </location>
</feature>
<accession>R4YY32</accession>
<keyword evidence="5 11" id="KW-0732">Signal</keyword>
<feature type="transmembrane region" description="Helical" evidence="10">
    <location>
        <begin position="437"/>
        <end position="459"/>
    </location>
</feature>
<evidence type="ECO:0000256" key="3">
    <source>
        <dbReference type="ARBA" id="ARBA00022692"/>
    </source>
</evidence>
<dbReference type="RefSeq" id="WP_012226004.1">
    <property type="nucleotide sequence ID" value="NZ_HG422565.1"/>
</dbReference>
<dbReference type="SUPFAM" id="SSF81296">
    <property type="entry name" value="E set domains"/>
    <property type="match status" value="1"/>
</dbReference>
<evidence type="ECO:0000259" key="12">
    <source>
        <dbReference type="Pfam" id="PF04234"/>
    </source>
</evidence>
<evidence type="ECO:0000256" key="4">
    <source>
        <dbReference type="ARBA" id="ARBA00022723"/>
    </source>
</evidence>
<keyword evidence="8 10" id="KW-0472">Membrane</keyword>
<dbReference type="InterPro" id="IPR014756">
    <property type="entry name" value="Ig_E-set"/>
</dbReference>
<keyword evidence="3 10" id="KW-0812">Transmembrane</keyword>
<feature type="transmembrane region" description="Helical" evidence="10">
    <location>
        <begin position="396"/>
        <end position="416"/>
    </location>
</feature>
<dbReference type="InterPro" id="IPR014755">
    <property type="entry name" value="Cu-Rt/internalin_Ig-like"/>
</dbReference>
<dbReference type="GO" id="GO:0042597">
    <property type="term" value="C:periplasmic space"/>
    <property type="evidence" value="ECO:0007669"/>
    <property type="project" value="InterPro"/>
</dbReference>
<evidence type="ECO:0000256" key="5">
    <source>
        <dbReference type="ARBA" id="ARBA00022729"/>
    </source>
</evidence>
<comment type="caution">
    <text evidence="14">The sequence shown here is derived from an EMBL/GenBank/DDBJ whole genome shotgun (WGS) entry which is preliminary data.</text>
</comment>
<sequence length="465" mass="47095">MRSLHRAAVILGLLVGAALMFAAPAGAHTGFESSDPADGTSLGEPVGEVNITFSGPAEPAGDGFQVLDGSGDVRAPSSSTSEPMTETTAAPADGTTEPPTQAADEGEVAQSSQLEGFLESEGQSTTATQRLADFGRIVGVLGVLIGLGALAFAAWVLRGERTDTALVLSWVRRGGIAITLGVLIEIAAQANLEAAGAWGDTLTGSSLGAALTSSFGIAALLRIAGGGALLIGTRMITTRARDGEMGSVPVVGLQRELVSAGTDQGAPPDAPPAPVAASADRVWQPVPGSSVALTGVALILMAHVFAGHTVTEGFRPLTGLLDIVHVAAGSVWAGGLVMLIAVSWNRYQDDRDLRTEELAIRFSFVAAVALAAVTIAGVVVAVIILDSVSELSSTPWGRLLVAKVLVAGAAISAGAYNHRFLVSEMTAHPGDEGLIACFRSVVAIEPALLLIVGIVTAFLTGASSS</sequence>
<feature type="domain" description="CopC" evidence="12">
    <location>
        <begin position="28"/>
        <end position="90"/>
    </location>
</feature>
<dbReference type="EMBL" id="CANL01000015">
    <property type="protein sequence ID" value="CCM63444.1"/>
    <property type="molecule type" value="Genomic_DNA"/>
</dbReference>
<dbReference type="STRING" id="1229780.BN381_220018"/>
<feature type="signal peptide" evidence="11">
    <location>
        <begin position="1"/>
        <end position="27"/>
    </location>
</feature>
<organism evidence="14 15">
    <name type="scientific">Candidatus Neomicrothrix parvicella RN1</name>
    <dbReference type="NCBI Taxonomy" id="1229780"/>
    <lineage>
        <taxon>Bacteria</taxon>
        <taxon>Bacillati</taxon>
        <taxon>Actinomycetota</taxon>
        <taxon>Acidimicrobiia</taxon>
        <taxon>Acidimicrobiales</taxon>
        <taxon>Microthrixaceae</taxon>
        <taxon>Candidatus Neomicrothrix</taxon>
    </lineage>
</organism>
<evidence type="ECO:0000256" key="9">
    <source>
        <dbReference type="SAM" id="MobiDB-lite"/>
    </source>
</evidence>
<dbReference type="GO" id="GO:0046688">
    <property type="term" value="P:response to copper ion"/>
    <property type="evidence" value="ECO:0007669"/>
    <property type="project" value="InterPro"/>
</dbReference>
<keyword evidence="4" id="KW-0479">Metal-binding</keyword>
<feature type="transmembrane region" description="Helical" evidence="10">
    <location>
        <begin position="210"/>
        <end position="231"/>
    </location>
</feature>
<evidence type="ECO:0000256" key="11">
    <source>
        <dbReference type="SAM" id="SignalP"/>
    </source>
</evidence>
<evidence type="ECO:0000313" key="14">
    <source>
        <dbReference type="EMBL" id="CCM63444.1"/>
    </source>
</evidence>
<dbReference type="InterPro" id="IPR008457">
    <property type="entry name" value="Cu-R_CopD_dom"/>
</dbReference>
<dbReference type="Pfam" id="PF04234">
    <property type="entry name" value="CopC"/>
    <property type="match status" value="1"/>
</dbReference>
<dbReference type="Proteomes" id="UP000018291">
    <property type="component" value="Unassembled WGS sequence"/>
</dbReference>
<dbReference type="HOGENOM" id="CLU_542699_0_0_11"/>
<dbReference type="InterPro" id="IPR007348">
    <property type="entry name" value="CopC_dom"/>
</dbReference>
<keyword evidence="6 10" id="KW-1133">Transmembrane helix</keyword>
<reference evidence="14 15" key="1">
    <citation type="journal article" date="2013" name="ISME J.">
        <title>Metabolic model for the filamentous 'Candidatus Microthrix parvicella' based on genomic and metagenomic analyses.</title>
        <authorList>
            <person name="Jon McIlroy S."/>
            <person name="Kristiansen R."/>
            <person name="Albertsen M."/>
            <person name="Michael Karst S."/>
            <person name="Rossetti S."/>
            <person name="Lund Nielsen J."/>
            <person name="Tandoi V."/>
            <person name="James Seviour R."/>
            <person name="Nielsen P.H."/>
        </authorList>
    </citation>
    <scope>NUCLEOTIDE SEQUENCE [LARGE SCALE GENOMIC DNA]</scope>
    <source>
        <strain evidence="14 15">RN1</strain>
    </source>
</reference>
<comment type="subcellular location">
    <subcellularLocation>
        <location evidence="1">Cell membrane</location>
        <topology evidence="1">Multi-pass membrane protein</topology>
    </subcellularLocation>
</comment>
<feature type="chain" id="PRO_5004374500" description="Copper resistance protein D domain-containing protein" evidence="11">
    <location>
        <begin position="28"/>
        <end position="465"/>
    </location>
</feature>
<dbReference type="InterPro" id="IPR032694">
    <property type="entry name" value="CopC/D"/>
</dbReference>
<evidence type="ECO:0008006" key="16">
    <source>
        <dbReference type="Google" id="ProtNLM"/>
    </source>
</evidence>
<dbReference type="GO" id="GO:0005507">
    <property type="term" value="F:copper ion binding"/>
    <property type="evidence" value="ECO:0007669"/>
    <property type="project" value="InterPro"/>
</dbReference>
<feature type="transmembrane region" description="Helical" evidence="10">
    <location>
        <begin position="323"/>
        <end position="342"/>
    </location>
</feature>
<feature type="compositionally biased region" description="Low complexity" evidence="9">
    <location>
        <begin position="75"/>
        <end position="92"/>
    </location>
</feature>
<evidence type="ECO:0000256" key="1">
    <source>
        <dbReference type="ARBA" id="ARBA00004651"/>
    </source>
</evidence>
<dbReference type="Pfam" id="PF05425">
    <property type="entry name" value="CopD"/>
    <property type="match status" value="1"/>
</dbReference>
<proteinExistence type="predicted"/>
<dbReference type="PANTHER" id="PTHR34820:SF4">
    <property type="entry name" value="INNER MEMBRANE PROTEIN YEBZ"/>
    <property type="match status" value="1"/>
</dbReference>
<dbReference type="GO" id="GO:0006825">
    <property type="term" value="P:copper ion transport"/>
    <property type="evidence" value="ECO:0007669"/>
    <property type="project" value="InterPro"/>
</dbReference>
<gene>
    <name evidence="14" type="ORF">BN381_220018</name>
</gene>
<evidence type="ECO:0000256" key="8">
    <source>
        <dbReference type="ARBA" id="ARBA00023136"/>
    </source>
</evidence>
<dbReference type="AlphaFoldDB" id="R4YY32"/>
<protein>
    <recommendedName>
        <fullName evidence="16">Copper resistance protein D domain-containing protein</fullName>
    </recommendedName>
</protein>
<keyword evidence="7" id="KW-0186">Copper</keyword>
<keyword evidence="15" id="KW-1185">Reference proteome</keyword>
<feature type="transmembrane region" description="Helical" evidence="10">
    <location>
        <begin position="137"/>
        <end position="158"/>
    </location>
</feature>
<evidence type="ECO:0000256" key="2">
    <source>
        <dbReference type="ARBA" id="ARBA00022475"/>
    </source>
</evidence>
<evidence type="ECO:0000256" key="10">
    <source>
        <dbReference type="SAM" id="Phobius"/>
    </source>
</evidence>
<feature type="region of interest" description="Disordered" evidence="9">
    <location>
        <begin position="30"/>
        <end position="113"/>
    </location>
</feature>
<feature type="transmembrane region" description="Helical" evidence="10">
    <location>
        <begin position="170"/>
        <end position="190"/>
    </location>
</feature>
<evidence type="ECO:0000256" key="6">
    <source>
        <dbReference type="ARBA" id="ARBA00022989"/>
    </source>
</evidence>
<keyword evidence="2" id="KW-1003">Cell membrane</keyword>
<evidence type="ECO:0000259" key="13">
    <source>
        <dbReference type="Pfam" id="PF05425"/>
    </source>
</evidence>